<sequence length="627" mass="72364">MAPPLPPPPPKKTYLPIFLLLFLSSIFYLSLHHSSTSLHHPSTTAYRRYPATPPPLPPPSFTLTIKLLAFDRLPSLSRCLHSLSAARYPPTDTVHLHIYIDHFKIPIGSLDLEQKLNDSRRILDFVDGFSWKYGEKIVHYRTGNVGLQAQWLEAWWPSSDNEFAFVVEDDLEVSPLYYTFLRGLIVNYYYNESNFSPSVYGASLQRPRFVPGKHGSKIQLDREARLFLYQLVGTWGQLLFPRPWKEFRLWYDVHKTKGIKPALEGMVTTGWYKRMGERIWTPWFIQFIHSRGYFNIYTNFLHERALSVSHRDAGVNYGKTAGPDSYLIDKDFLDATFLDMQPLNTLKWYDFCFREVVPDRVVKSFNELGSVLHSVQKQETVLLVSLYKASETDTRNLLCHFERLNIRNYIFMGTKSSFLLDLARRGHPVIDVDQFFGSISAHKALGFQESKSELIKQILVKAYIIKKSLELKYNTWVLDEDMLPISSDLFFNPIDLTYDFYAGKMLKLLFVKSSSLARKIWVGDSIYKIASMVDTKTDKDSVRNNFVYIVANFLEQEGVNLKDLDNFMFGVDIIGSNVNQTLLRDGKKVVYWSSDMGSDLVQKRLEDLGMWLLDGDSSCNAVLCHPS</sequence>
<dbReference type="PANTHER" id="PTHR33604:SF3">
    <property type="entry name" value="OSJNBA0004B13.7 PROTEIN"/>
    <property type="match status" value="1"/>
</dbReference>
<dbReference type="EMBL" id="JAVXUO010000878">
    <property type="protein sequence ID" value="KAK2988391.1"/>
    <property type="molecule type" value="Genomic_DNA"/>
</dbReference>
<evidence type="ECO:0000313" key="2">
    <source>
        <dbReference type="Proteomes" id="UP001187471"/>
    </source>
</evidence>
<gene>
    <name evidence="1" type="ORF">RJ640_007684</name>
</gene>
<evidence type="ECO:0000313" key="1">
    <source>
        <dbReference type="EMBL" id="KAK2988391.1"/>
    </source>
</evidence>
<comment type="caution">
    <text evidence="1">The sequence shown here is derived from an EMBL/GenBank/DDBJ whole genome shotgun (WGS) entry which is preliminary data.</text>
</comment>
<keyword evidence="2" id="KW-1185">Reference proteome</keyword>
<reference evidence="1" key="1">
    <citation type="submission" date="2022-12" db="EMBL/GenBank/DDBJ databases">
        <title>Draft genome assemblies for two species of Escallonia (Escalloniales).</title>
        <authorList>
            <person name="Chanderbali A."/>
            <person name="Dervinis C."/>
            <person name="Anghel I."/>
            <person name="Soltis D."/>
            <person name="Soltis P."/>
            <person name="Zapata F."/>
        </authorList>
    </citation>
    <scope>NUCLEOTIDE SEQUENCE</scope>
    <source>
        <strain evidence="1">UCBG92.1500</strain>
        <tissue evidence="1">Leaf</tissue>
    </source>
</reference>
<dbReference type="SUPFAM" id="SSF53448">
    <property type="entry name" value="Nucleotide-diphospho-sugar transferases"/>
    <property type="match status" value="1"/>
</dbReference>
<protein>
    <submittedName>
        <fullName evidence="1">Uncharacterized protein</fullName>
    </submittedName>
</protein>
<accession>A0AA88RYF7</accession>
<proteinExistence type="predicted"/>
<dbReference type="AlphaFoldDB" id="A0AA88RYF7"/>
<dbReference type="InterPro" id="IPR029044">
    <property type="entry name" value="Nucleotide-diphossugar_trans"/>
</dbReference>
<dbReference type="Proteomes" id="UP001187471">
    <property type="component" value="Unassembled WGS sequence"/>
</dbReference>
<dbReference type="PANTHER" id="PTHR33604">
    <property type="entry name" value="OSJNBA0004B13.7 PROTEIN"/>
    <property type="match status" value="1"/>
</dbReference>
<organism evidence="1 2">
    <name type="scientific">Escallonia rubra</name>
    <dbReference type="NCBI Taxonomy" id="112253"/>
    <lineage>
        <taxon>Eukaryota</taxon>
        <taxon>Viridiplantae</taxon>
        <taxon>Streptophyta</taxon>
        <taxon>Embryophyta</taxon>
        <taxon>Tracheophyta</taxon>
        <taxon>Spermatophyta</taxon>
        <taxon>Magnoliopsida</taxon>
        <taxon>eudicotyledons</taxon>
        <taxon>Gunneridae</taxon>
        <taxon>Pentapetalae</taxon>
        <taxon>asterids</taxon>
        <taxon>campanulids</taxon>
        <taxon>Escalloniales</taxon>
        <taxon>Escalloniaceae</taxon>
        <taxon>Escallonia</taxon>
    </lineage>
</organism>
<name>A0AA88RYF7_9ASTE</name>
<dbReference type="Gene3D" id="3.90.550.10">
    <property type="entry name" value="Spore Coat Polysaccharide Biosynthesis Protein SpsA, Chain A"/>
    <property type="match status" value="1"/>
</dbReference>